<protein>
    <submittedName>
        <fullName evidence="1">Mobile element protein</fullName>
    </submittedName>
</protein>
<keyword evidence="2" id="KW-1185">Reference proteome</keyword>
<comment type="caution">
    <text evidence="1">The sequence shown here is derived from an EMBL/GenBank/DDBJ whole genome shotgun (WGS) entry which is preliminary data.</text>
</comment>
<evidence type="ECO:0000313" key="1">
    <source>
        <dbReference type="EMBL" id="PCS23235.1"/>
    </source>
</evidence>
<dbReference type="Proteomes" id="UP000219020">
    <property type="component" value="Unassembled WGS sequence"/>
</dbReference>
<dbReference type="EMBL" id="NBYY01000011">
    <property type="protein sequence ID" value="PCS23235.1"/>
    <property type="molecule type" value="Genomic_DNA"/>
</dbReference>
<proteinExistence type="predicted"/>
<sequence length="54" mass="6065">MSTYELIAAEVSLVFVGDNKVLPVLLNPLRRKIQQVSADGIYDTRACHHVLKNK</sequence>
<reference evidence="2" key="1">
    <citation type="submission" date="2017-04" db="EMBL/GenBank/DDBJ databases">
        <title>Genome evolution of the luminous symbionts of deep sea anglerfish.</title>
        <authorList>
            <person name="Hendry T.A."/>
        </authorList>
    </citation>
    <scope>NUCLEOTIDE SEQUENCE [LARGE SCALE GENOMIC DNA]</scope>
</reference>
<dbReference type="AlphaFoldDB" id="A0A2A5T512"/>
<name>A0A2A5T512_9GAMM</name>
<organism evidence="1 2">
    <name type="scientific">Candidatus Enterovibrio escicola</name>
    <dbReference type="NCBI Taxonomy" id="1927127"/>
    <lineage>
        <taxon>Bacteria</taxon>
        <taxon>Pseudomonadati</taxon>
        <taxon>Pseudomonadota</taxon>
        <taxon>Gammaproteobacteria</taxon>
        <taxon>Vibrionales</taxon>
        <taxon>Vibrionaceae</taxon>
        <taxon>Enterovibrio</taxon>
    </lineage>
</organism>
<accession>A0A2A5T512</accession>
<evidence type="ECO:0000313" key="2">
    <source>
        <dbReference type="Proteomes" id="UP000219020"/>
    </source>
</evidence>
<gene>
    <name evidence="1" type="ORF">BTN49_1231</name>
</gene>